<evidence type="ECO:0000313" key="2">
    <source>
        <dbReference type="Proteomes" id="UP000017559"/>
    </source>
</evidence>
<gene>
    <name evidence="1" type="ORF">Moror_9195</name>
</gene>
<dbReference type="Proteomes" id="UP000017559">
    <property type="component" value="Unassembled WGS sequence"/>
</dbReference>
<name>V2WWR5_MONRO</name>
<sequence>MSERWDQQFHVNADGQNLEDFQLLFSSPIPYPDHQFYYHGPPYSYPIDSAGPTASLPFERGGESHPSPIGNMDDDFSGTGLSNGQLTAVQGSGYGHNMLSGPYATSYGSSSGFRSHECMNMVTGPSFPGLQSDPKRPALQSLESTAAPYAPQSHDPSHITGSALSDLERWYNAIYPLSTSDSTECVPDPLNAQPRVIKQVVATECVMHWFPAVSGYVHQGPQFEKSYRFSYWQQTVSMFFLSSENSYPIRH</sequence>
<organism evidence="1 2">
    <name type="scientific">Moniliophthora roreri (strain MCA 2997)</name>
    <name type="common">Cocoa frosty pod rot fungus</name>
    <name type="synonym">Crinipellis roreri</name>
    <dbReference type="NCBI Taxonomy" id="1381753"/>
    <lineage>
        <taxon>Eukaryota</taxon>
        <taxon>Fungi</taxon>
        <taxon>Dikarya</taxon>
        <taxon>Basidiomycota</taxon>
        <taxon>Agaricomycotina</taxon>
        <taxon>Agaricomycetes</taxon>
        <taxon>Agaricomycetidae</taxon>
        <taxon>Agaricales</taxon>
        <taxon>Marasmiineae</taxon>
        <taxon>Marasmiaceae</taxon>
        <taxon>Moniliophthora</taxon>
    </lineage>
</organism>
<dbReference type="HOGENOM" id="CLU_085130_1_0_1"/>
<dbReference type="AlphaFoldDB" id="V2WWR5"/>
<keyword evidence="2" id="KW-1185">Reference proteome</keyword>
<accession>V2WWR5</accession>
<evidence type="ECO:0000313" key="1">
    <source>
        <dbReference type="EMBL" id="ESK84991.1"/>
    </source>
</evidence>
<comment type="caution">
    <text evidence="1">The sequence shown here is derived from an EMBL/GenBank/DDBJ whole genome shotgun (WGS) entry which is preliminary data.</text>
</comment>
<protein>
    <submittedName>
        <fullName evidence="1">Uncharacterized protein</fullName>
    </submittedName>
</protein>
<reference evidence="1 2" key="1">
    <citation type="journal article" date="2014" name="BMC Genomics">
        <title>Genome and secretome analysis of the hemibiotrophic fungal pathogen, Moniliophthora roreri, which causes frosty pod rot disease of cacao: mechanisms of the biotrophic and necrotrophic phases.</title>
        <authorList>
            <person name="Meinhardt L.W."/>
            <person name="Costa G.G.L."/>
            <person name="Thomazella D.P.T."/>
            <person name="Teixeira P.J.P.L."/>
            <person name="Carazzolle M.F."/>
            <person name="Schuster S.C."/>
            <person name="Carlson J.E."/>
            <person name="Guiltinan M.J."/>
            <person name="Mieczkowski P."/>
            <person name="Farmer A."/>
            <person name="Ramaraj T."/>
            <person name="Crozier J."/>
            <person name="Davis R.E."/>
            <person name="Shao J."/>
            <person name="Melnick R.L."/>
            <person name="Pereira G.A.G."/>
            <person name="Bailey B.A."/>
        </authorList>
    </citation>
    <scope>NUCLEOTIDE SEQUENCE [LARGE SCALE GENOMIC DNA]</scope>
    <source>
        <strain evidence="1 2">MCA 2997</strain>
    </source>
</reference>
<dbReference type="KEGG" id="mrr:Moror_9195"/>
<proteinExistence type="predicted"/>
<dbReference type="EMBL" id="AWSO01001179">
    <property type="protein sequence ID" value="ESK84991.1"/>
    <property type="molecule type" value="Genomic_DNA"/>
</dbReference>